<dbReference type="Pfam" id="PF20648">
    <property type="entry name" value="DUF6809"/>
    <property type="match status" value="1"/>
</dbReference>
<dbReference type="OrthoDB" id="9795830at2"/>
<dbReference type="EMBL" id="RRCN01000001">
    <property type="protein sequence ID" value="RRJ63172.1"/>
    <property type="molecule type" value="Genomic_DNA"/>
</dbReference>
<organism evidence="1 2">
    <name type="scientific">Paenibacillus oralis</name>
    <dbReference type="NCBI Taxonomy" id="2490856"/>
    <lineage>
        <taxon>Bacteria</taxon>
        <taxon>Bacillati</taxon>
        <taxon>Bacillota</taxon>
        <taxon>Bacilli</taxon>
        <taxon>Bacillales</taxon>
        <taxon>Paenibacillaceae</taxon>
        <taxon>Paenibacillus</taxon>
    </lineage>
</organism>
<evidence type="ECO:0000313" key="2">
    <source>
        <dbReference type="Proteomes" id="UP000267017"/>
    </source>
</evidence>
<evidence type="ECO:0000313" key="1">
    <source>
        <dbReference type="EMBL" id="RRJ63172.1"/>
    </source>
</evidence>
<protein>
    <submittedName>
        <fullName evidence="1">Uncharacterized protein</fullName>
    </submittedName>
</protein>
<proteinExistence type="predicted"/>
<comment type="caution">
    <text evidence="1">The sequence shown here is derived from an EMBL/GenBank/DDBJ whole genome shotgun (WGS) entry which is preliminary data.</text>
</comment>
<dbReference type="Proteomes" id="UP000267017">
    <property type="component" value="Unassembled WGS sequence"/>
</dbReference>
<reference evidence="1 2" key="1">
    <citation type="submission" date="2018-11" db="EMBL/GenBank/DDBJ databases">
        <title>Genome sequencing of Paenibacillus sp. KCOM 3021 (= ChDC PVNT-B20).</title>
        <authorList>
            <person name="Kook J.-K."/>
            <person name="Park S.-N."/>
            <person name="Lim Y.K."/>
        </authorList>
    </citation>
    <scope>NUCLEOTIDE SEQUENCE [LARGE SCALE GENOMIC DNA]</scope>
    <source>
        <strain evidence="1 2">KCOM 3021</strain>
    </source>
</reference>
<gene>
    <name evidence="1" type="ORF">EHV15_09750</name>
</gene>
<dbReference type="InterPro" id="IPR049215">
    <property type="entry name" value="DUF6809"/>
</dbReference>
<dbReference type="RefSeq" id="WP_128631022.1">
    <property type="nucleotide sequence ID" value="NZ_RRCN01000001.1"/>
</dbReference>
<name>A0A3P3TYH7_9BACL</name>
<keyword evidence="2" id="KW-1185">Reference proteome</keyword>
<dbReference type="AlphaFoldDB" id="A0A3P3TYH7"/>
<sequence>MKSILEELFDGNINPAELIIPRHPEYRPLNRKISDTILMWKDKLSEHDFQELEELLDLRSQSDSMYAEASFVYGFKLALWIMIEVVTGETELVHKQD</sequence>
<accession>A0A3P3TYH7</accession>